<protein>
    <submittedName>
        <fullName evidence="1">Uncharacterized protein</fullName>
    </submittedName>
</protein>
<evidence type="ECO:0000313" key="2">
    <source>
        <dbReference type="Proteomes" id="UP000257109"/>
    </source>
</evidence>
<evidence type="ECO:0000313" key="1">
    <source>
        <dbReference type="EMBL" id="RDX82064.1"/>
    </source>
</evidence>
<organism evidence="1 2">
    <name type="scientific">Mucuna pruriens</name>
    <name type="common">Velvet bean</name>
    <name type="synonym">Dolichos pruriens</name>
    <dbReference type="NCBI Taxonomy" id="157652"/>
    <lineage>
        <taxon>Eukaryota</taxon>
        <taxon>Viridiplantae</taxon>
        <taxon>Streptophyta</taxon>
        <taxon>Embryophyta</taxon>
        <taxon>Tracheophyta</taxon>
        <taxon>Spermatophyta</taxon>
        <taxon>Magnoliopsida</taxon>
        <taxon>eudicotyledons</taxon>
        <taxon>Gunneridae</taxon>
        <taxon>Pentapetalae</taxon>
        <taxon>rosids</taxon>
        <taxon>fabids</taxon>
        <taxon>Fabales</taxon>
        <taxon>Fabaceae</taxon>
        <taxon>Papilionoideae</taxon>
        <taxon>50 kb inversion clade</taxon>
        <taxon>NPAAA clade</taxon>
        <taxon>indigoferoid/millettioid clade</taxon>
        <taxon>Phaseoleae</taxon>
        <taxon>Mucuna</taxon>
    </lineage>
</organism>
<keyword evidence="2" id="KW-1185">Reference proteome</keyword>
<sequence length="192" mass="21444">MISLPMLALPDFSLSFEVTIDASNVAIGQEDEPTSLLFVHLCLQVIYSGKENVVVNALSHLDGNPSDAILAAPSSSTFSMSTQLKDFYSRQPWLNYTTTQTFTKQHLVAKLHNDPNIHQTLPFEAGLVYLNDHIFIPLDIGLIPSLIVEFHSSLLGGTLALRPLYLIFLLPFFWPDMHIDYCNQDHDGDGEK</sequence>
<name>A0A371FUR9_MUCPR</name>
<reference evidence="1" key="1">
    <citation type="submission" date="2018-05" db="EMBL/GenBank/DDBJ databases">
        <title>Draft genome of Mucuna pruriens seed.</title>
        <authorList>
            <person name="Nnadi N.E."/>
            <person name="Vos R."/>
            <person name="Hasami M.H."/>
            <person name="Devisetty U.K."/>
            <person name="Aguiy J.C."/>
        </authorList>
    </citation>
    <scope>NUCLEOTIDE SEQUENCE [LARGE SCALE GENOMIC DNA]</scope>
    <source>
        <strain evidence="1">JCA_2017</strain>
    </source>
</reference>
<comment type="caution">
    <text evidence="1">The sequence shown here is derived from an EMBL/GenBank/DDBJ whole genome shotgun (WGS) entry which is preliminary data.</text>
</comment>
<proteinExistence type="predicted"/>
<feature type="non-terminal residue" evidence="1">
    <location>
        <position position="1"/>
    </location>
</feature>
<accession>A0A371FUR9</accession>
<dbReference type="EMBL" id="QJKJ01007755">
    <property type="protein sequence ID" value="RDX82064.1"/>
    <property type="molecule type" value="Genomic_DNA"/>
</dbReference>
<gene>
    <name evidence="1" type="ORF">CR513_37192</name>
</gene>
<dbReference type="AlphaFoldDB" id="A0A371FUR9"/>
<dbReference type="Proteomes" id="UP000257109">
    <property type="component" value="Unassembled WGS sequence"/>
</dbReference>